<reference evidence="1" key="1">
    <citation type="submission" date="2023-03" db="EMBL/GenBank/DDBJ databases">
        <title>Chromosome-scale reference genome and RAD-based genetic map of yellow starthistle (Centaurea solstitialis) reveal putative structural variation and QTLs associated with invader traits.</title>
        <authorList>
            <person name="Reatini B."/>
            <person name="Cang F.A."/>
            <person name="Jiang Q."/>
            <person name="Mckibben M.T.W."/>
            <person name="Barker M.S."/>
            <person name="Rieseberg L.H."/>
            <person name="Dlugosch K.M."/>
        </authorList>
    </citation>
    <scope>NUCLEOTIDE SEQUENCE</scope>
    <source>
        <strain evidence="1">CAN-66</strain>
        <tissue evidence="1">Leaf</tissue>
    </source>
</reference>
<evidence type="ECO:0008006" key="3">
    <source>
        <dbReference type="Google" id="ProtNLM"/>
    </source>
</evidence>
<protein>
    <recommendedName>
        <fullName evidence="3">Fatty acid desaturase domain-containing protein</fullName>
    </recommendedName>
</protein>
<evidence type="ECO:0000313" key="1">
    <source>
        <dbReference type="EMBL" id="KAJ9549759.1"/>
    </source>
</evidence>
<evidence type="ECO:0000313" key="2">
    <source>
        <dbReference type="Proteomes" id="UP001172457"/>
    </source>
</evidence>
<dbReference type="EMBL" id="JARYMX010000005">
    <property type="protein sequence ID" value="KAJ9549759.1"/>
    <property type="molecule type" value="Genomic_DNA"/>
</dbReference>
<dbReference type="InterPro" id="IPR012171">
    <property type="entry name" value="Fatty_acid_desaturase"/>
</dbReference>
<dbReference type="AlphaFoldDB" id="A0AA38SXH9"/>
<sequence>MIWRRYGGEPSFLVVETANTHLIHHLFPKLPHYHAIEAREAIKPILGDYYFDDHTPILKAAWRDTKECIYVEPDDEIKGVYWYFK</sequence>
<name>A0AA38SXH9_9ASTR</name>
<proteinExistence type="predicted"/>
<gene>
    <name evidence="1" type="ORF">OSB04_022302</name>
</gene>
<dbReference type="GO" id="GO:0016491">
    <property type="term" value="F:oxidoreductase activity"/>
    <property type="evidence" value="ECO:0007669"/>
    <property type="project" value="InterPro"/>
</dbReference>
<organism evidence="1 2">
    <name type="scientific">Centaurea solstitialis</name>
    <name type="common">yellow star-thistle</name>
    <dbReference type="NCBI Taxonomy" id="347529"/>
    <lineage>
        <taxon>Eukaryota</taxon>
        <taxon>Viridiplantae</taxon>
        <taxon>Streptophyta</taxon>
        <taxon>Embryophyta</taxon>
        <taxon>Tracheophyta</taxon>
        <taxon>Spermatophyta</taxon>
        <taxon>Magnoliopsida</taxon>
        <taxon>eudicotyledons</taxon>
        <taxon>Gunneridae</taxon>
        <taxon>Pentapetalae</taxon>
        <taxon>asterids</taxon>
        <taxon>campanulids</taxon>
        <taxon>Asterales</taxon>
        <taxon>Asteraceae</taxon>
        <taxon>Carduoideae</taxon>
        <taxon>Cardueae</taxon>
        <taxon>Centaureinae</taxon>
        <taxon>Centaurea</taxon>
    </lineage>
</organism>
<dbReference type="Proteomes" id="UP001172457">
    <property type="component" value="Chromosome 5"/>
</dbReference>
<accession>A0AA38SXH9</accession>
<dbReference type="PANTHER" id="PTHR32100">
    <property type="entry name" value="OMEGA-6 FATTY ACID DESATURASE, CHLOROPLASTIC"/>
    <property type="match status" value="1"/>
</dbReference>
<keyword evidence="2" id="KW-1185">Reference proteome</keyword>
<comment type="caution">
    <text evidence="1">The sequence shown here is derived from an EMBL/GenBank/DDBJ whole genome shotgun (WGS) entry which is preliminary data.</text>
</comment>